<dbReference type="Gene3D" id="3.40.50.450">
    <property type="match status" value="1"/>
</dbReference>
<name>A0A917AVS9_9MICC</name>
<sequence length="187" mass="20585">MSEISHLTVFTGSATGADLGYQREVRCLGTLLAQEGIGVVFGGGRVGLMGHIADAALEAGGEVRGVIPDVLVEREVAHPGLTRLDVVADMHERKRLMAEQGDAFIALPGGMGTLEEFFETWTWQYLNIHHKPVGLYSVNGFWDPLLDMVDHMVAEGFMAEWRRDALVISDEPQELIAALRAWQMPQQ</sequence>
<comment type="caution">
    <text evidence="3">The sequence shown here is derived from an EMBL/GenBank/DDBJ whole genome shotgun (WGS) entry which is preliminary data.</text>
</comment>
<keyword evidence="2" id="KW-0378">Hydrolase</keyword>
<dbReference type="Proteomes" id="UP000633136">
    <property type="component" value="Unassembled WGS sequence"/>
</dbReference>
<dbReference type="GO" id="GO:0009691">
    <property type="term" value="P:cytokinin biosynthetic process"/>
    <property type="evidence" value="ECO:0007669"/>
    <property type="project" value="UniProtKB-UniRule"/>
</dbReference>
<dbReference type="PANTHER" id="PTHR31223">
    <property type="entry name" value="LOG FAMILY PROTEIN YJL055W"/>
    <property type="match status" value="1"/>
</dbReference>
<protein>
    <recommendedName>
        <fullName evidence="2">Cytokinin riboside 5'-monophosphate phosphoribohydrolase</fullName>
        <ecNumber evidence="2">3.2.2.n1</ecNumber>
    </recommendedName>
</protein>
<evidence type="ECO:0000313" key="4">
    <source>
        <dbReference type="Proteomes" id="UP000633136"/>
    </source>
</evidence>
<evidence type="ECO:0000256" key="2">
    <source>
        <dbReference type="RuleBase" id="RU363015"/>
    </source>
</evidence>
<dbReference type="InterPro" id="IPR031100">
    <property type="entry name" value="LOG_fam"/>
</dbReference>
<dbReference type="GO" id="GO:0005829">
    <property type="term" value="C:cytosol"/>
    <property type="evidence" value="ECO:0007669"/>
    <property type="project" value="TreeGrafter"/>
</dbReference>
<dbReference type="InterPro" id="IPR005269">
    <property type="entry name" value="LOG"/>
</dbReference>
<accession>A0A917AVS9</accession>
<comment type="similarity">
    <text evidence="1 2">Belongs to the LOG family.</text>
</comment>
<dbReference type="NCBIfam" id="TIGR00730">
    <property type="entry name" value="Rossman fold protein, TIGR00730 family"/>
    <property type="match status" value="1"/>
</dbReference>
<dbReference type="PANTHER" id="PTHR31223:SF70">
    <property type="entry name" value="LOG FAMILY PROTEIN YJL055W"/>
    <property type="match status" value="1"/>
</dbReference>
<dbReference type="Pfam" id="PF03641">
    <property type="entry name" value="Lysine_decarbox"/>
    <property type="match status" value="1"/>
</dbReference>
<evidence type="ECO:0000256" key="1">
    <source>
        <dbReference type="ARBA" id="ARBA00006763"/>
    </source>
</evidence>
<evidence type="ECO:0000313" key="3">
    <source>
        <dbReference type="EMBL" id="GGE77187.1"/>
    </source>
</evidence>
<keyword evidence="4" id="KW-1185">Reference proteome</keyword>
<organism evidence="3 4">
    <name type="scientific">Nesterenkonia cremea</name>
    <dbReference type="NCBI Taxonomy" id="1882340"/>
    <lineage>
        <taxon>Bacteria</taxon>
        <taxon>Bacillati</taxon>
        <taxon>Actinomycetota</taxon>
        <taxon>Actinomycetes</taxon>
        <taxon>Micrococcales</taxon>
        <taxon>Micrococcaceae</taxon>
        <taxon>Nesterenkonia</taxon>
    </lineage>
</organism>
<proteinExistence type="inferred from homology"/>
<dbReference type="RefSeq" id="WP_188686441.1">
    <property type="nucleotide sequence ID" value="NZ_BMIS01000015.1"/>
</dbReference>
<dbReference type="GO" id="GO:0016799">
    <property type="term" value="F:hydrolase activity, hydrolyzing N-glycosyl compounds"/>
    <property type="evidence" value="ECO:0007669"/>
    <property type="project" value="TreeGrafter"/>
</dbReference>
<comment type="catalytic activity">
    <reaction evidence="2">
        <text>9-ribosyl-trans-zeatin 5'-phosphate + H2O = trans-zeatin + D-ribose 5-phosphate</text>
        <dbReference type="Rhea" id="RHEA:48564"/>
        <dbReference type="ChEBI" id="CHEBI:15377"/>
        <dbReference type="ChEBI" id="CHEBI:16522"/>
        <dbReference type="ChEBI" id="CHEBI:78346"/>
        <dbReference type="ChEBI" id="CHEBI:87947"/>
        <dbReference type="EC" id="3.2.2.n1"/>
    </reaction>
</comment>
<comment type="catalytic activity">
    <reaction evidence="2">
        <text>N(6)-(dimethylallyl)adenosine 5'-phosphate + H2O = N(6)-dimethylallyladenine + D-ribose 5-phosphate</text>
        <dbReference type="Rhea" id="RHEA:48560"/>
        <dbReference type="ChEBI" id="CHEBI:15377"/>
        <dbReference type="ChEBI" id="CHEBI:17660"/>
        <dbReference type="ChEBI" id="CHEBI:57526"/>
        <dbReference type="ChEBI" id="CHEBI:78346"/>
        <dbReference type="EC" id="3.2.2.n1"/>
    </reaction>
</comment>
<dbReference type="EMBL" id="BMIS01000015">
    <property type="protein sequence ID" value="GGE77187.1"/>
    <property type="molecule type" value="Genomic_DNA"/>
</dbReference>
<dbReference type="SUPFAM" id="SSF102405">
    <property type="entry name" value="MCP/YpsA-like"/>
    <property type="match status" value="1"/>
</dbReference>
<reference evidence="3" key="1">
    <citation type="journal article" date="2014" name="Int. J. Syst. Evol. Microbiol.">
        <title>Complete genome sequence of Corynebacterium casei LMG S-19264T (=DSM 44701T), isolated from a smear-ripened cheese.</title>
        <authorList>
            <consortium name="US DOE Joint Genome Institute (JGI-PGF)"/>
            <person name="Walter F."/>
            <person name="Albersmeier A."/>
            <person name="Kalinowski J."/>
            <person name="Ruckert C."/>
        </authorList>
    </citation>
    <scope>NUCLEOTIDE SEQUENCE</scope>
    <source>
        <strain evidence="3">CGMCC 1.15388</strain>
    </source>
</reference>
<keyword evidence="2" id="KW-0203">Cytokinin biosynthesis</keyword>
<gene>
    <name evidence="3" type="ORF">GCM10011401_25660</name>
</gene>
<reference evidence="3" key="2">
    <citation type="submission" date="2020-09" db="EMBL/GenBank/DDBJ databases">
        <authorList>
            <person name="Sun Q."/>
            <person name="Zhou Y."/>
        </authorList>
    </citation>
    <scope>NUCLEOTIDE SEQUENCE</scope>
    <source>
        <strain evidence="3">CGMCC 1.15388</strain>
    </source>
</reference>
<dbReference type="AlphaFoldDB" id="A0A917AVS9"/>
<dbReference type="EC" id="3.2.2.n1" evidence="2"/>